<keyword evidence="2 8" id="KW-0723">Serine/threonine-protein kinase</keyword>
<dbReference type="Gene3D" id="1.10.510.10">
    <property type="entry name" value="Transferase(Phosphotransferase) domain 1"/>
    <property type="match status" value="1"/>
</dbReference>
<evidence type="ECO:0000259" key="7">
    <source>
        <dbReference type="PROSITE" id="PS50011"/>
    </source>
</evidence>
<evidence type="ECO:0000313" key="9">
    <source>
        <dbReference type="Proteomes" id="UP001147700"/>
    </source>
</evidence>
<dbReference type="InterPro" id="IPR011009">
    <property type="entry name" value="Kinase-like_dom_sf"/>
</dbReference>
<keyword evidence="3" id="KW-0808">Transferase</keyword>
<accession>A0ABT4RMM7</accession>
<evidence type="ECO:0000256" key="6">
    <source>
        <dbReference type="ARBA" id="ARBA00022840"/>
    </source>
</evidence>
<dbReference type="SMART" id="SM00220">
    <property type="entry name" value="S_TKc"/>
    <property type="match status" value="1"/>
</dbReference>
<organism evidence="8 9">
    <name type="scientific">Solirubrobacter deserti</name>
    <dbReference type="NCBI Taxonomy" id="2282478"/>
    <lineage>
        <taxon>Bacteria</taxon>
        <taxon>Bacillati</taxon>
        <taxon>Actinomycetota</taxon>
        <taxon>Thermoleophilia</taxon>
        <taxon>Solirubrobacterales</taxon>
        <taxon>Solirubrobacteraceae</taxon>
        <taxon>Solirubrobacter</taxon>
    </lineage>
</organism>
<protein>
    <recommendedName>
        <fullName evidence="1">non-specific serine/threonine protein kinase</fullName>
        <ecNumber evidence="1">2.7.11.1</ecNumber>
    </recommendedName>
</protein>
<gene>
    <name evidence="8" type="ORF">OJ962_20140</name>
</gene>
<dbReference type="EMBL" id="JAPCID010000029">
    <property type="protein sequence ID" value="MDA0139823.1"/>
    <property type="molecule type" value="Genomic_DNA"/>
</dbReference>
<proteinExistence type="predicted"/>
<dbReference type="Proteomes" id="UP001147700">
    <property type="component" value="Unassembled WGS sequence"/>
</dbReference>
<feature type="domain" description="Protein kinase" evidence="7">
    <location>
        <begin position="1"/>
        <end position="246"/>
    </location>
</feature>
<sequence length="253" mass="27430">MIAHLNRSNRYDTYEVWSEERLCSCVAKRPRPDAPRKTAADLRLEGERLIALAHPHIVRGYELLETDDGPTLIMETLDGETVAHLLAGRRLDTDEVAWLGLQVASALRYLHGRGLLHVDVKPGNLIATGGRAVLIDLSMARPPGRYRRGLGTWCNLSPEQARGDELTAAADVWGLGTVLLEAAHGAPAFPQQEPEFPQLVFPPPLVDGPLGDVIAACLAFDPFDRPTLPELAAALLPHAPGARPWSDPCAATS</sequence>
<comment type="caution">
    <text evidence="8">The sequence shown here is derived from an EMBL/GenBank/DDBJ whole genome shotgun (WGS) entry which is preliminary data.</text>
</comment>
<dbReference type="PANTHER" id="PTHR43289:SF6">
    <property type="entry name" value="SERINE_THREONINE-PROTEIN KINASE NEKL-3"/>
    <property type="match status" value="1"/>
</dbReference>
<evidence type="ECO:0000256" key="5">
    <source>
        <dbReference type="ARBA" id="ARBA00022777"/>
    </source>
</evidence>
<reference evidence="8" key="1">
    <citation type="submission" date="2022-10" db="EMBL/GenBank/DDBJ databases">
        <title>The WGS of Solirubrobacter sp. CPCC 204708.</title>
        <authorList>
            <person name="Jiang Z."/>
        </authorList>
    </citation>
    <scope>NUCLEOTIDE SEQUENCE</scope>
    <source>
        <strain evidence="8">CPCC 204708</strain>
    </source>
</reference>
<dbReference type="PANTHER" id="PTHR43289">
    <property type="entry name" value="MITOGEN-ACTIVATED PROTEIN KINASE KINASE KINASE 20-RELATED"/>
    <property type="match status" value="1"/>
</dbReference>
<name>A0ABT4RMM7_9ACTN</name>
<evidence type="ECO:0000256" key="2">
    <source>
        <dbReference type="ARBA" id="ARBA00022527"/>
    </source>
</evidence>
<evidence type="ECO:0000256" key="3">
    <source>
        <dbReference type="ARBA" id="ARBA00022679"/>
    </source>
</evidence>
<keyword evidence="9" id="KW-1185">Reference proteome</keyword>
<dbReference type="GO" id="GO:0004674">
    <property type="term" value="F:protein serine/threonine kinase activity"/>
    <property type="evidence" value="ECO:0007669"/>
    <property type="project" value="UniProtKB-KW"/>
</dbReference>
<evidence type="ECO:0000256" key="1">
    <source>
        <dbReference type="ARBA" id="ARBA00012513"/>
    </source>
</evidence>
<keyword evidence="5 8" id="KW-0418">Kinase</keyword>
<dbReference type="SUPFAM" id="SSF56112">
    <property type="entry name" value="Protein kinase-like (PK-like)"/>
    <property type="match status" value="1"/>
</dbReference>
<keyword evidence="4" id="KW-0547">Nucleotide-binding</keyword>
<dbReference type="CDD" id="cd14014">
    <property type="entry name" value="STKc_PknB_like"/>
    <property type="match status" value="1"/>
</dbReference>
<dbReference type="InterPro" id="IPR000719">
    <property type="entry name" value="Prot_kinase_dom"/>
</dbReference>
<dbReference type="EC" id="2.7.11.1" evidence="1"/>
<dbReference type="PROSITE" id="PS50011">
    <property type="entry name" value="PROTEIN_KINASE_DOM"/>
    <property type="match status" value="1"/>
</dbReference>
<keyword evidence="6" id="KW-0067">ATP-binding</keyword>
<evidence type="ECO:0000256" key="4">
    <source>
        <dbReference type="ARBA" id="ARBA00022741"/>
    </source>
</evidence>
<evidence type="ECO:0000313" key="8">
    <source>
        <dbReference type="EMBL" id="MDA0139823.1"/>
    </source>
</evidence>
<dbReference type="RefSeq" id="WP_238931676.1">
    <property type="nucleotide sequence ID" value="NZ_JAPCID010000029.1"/>
</dbReference>
<dbReference type="Pfam" id="PF00069">
    <property type="entry name" value="Pkinase"/>
    <property type="match status" value="1"/>
</dbReference>